<dbReference type="EMBL" id="JAGGKT010000013">
    <property type="protein sequence ID" value="MBP1933802.1"/>
    <property type="molecule type" value="Genomic_DNA"/>
</dbReference>
<reference evidence="7 8" key="1">
    <citation type="submission" date="2021-03" db="EMBL/GenBank/DDBJ databases">
        <title>Genomic Encyclopedia of Type Strains, Phase IV (KMG-IV): sequencing the most valuable type-strain genomes for metagenomic binning, comparative biology and taxonomic classification.</title>
        <authorList>
            <person name="Goeker M."/>
        </authorList>
    </citation>
    <scope>NUCLEOTIDE SEQUENCE [LARGE SCALE GENOMIC DNA]</scope>
    <source>
        <strain evidence="7 8">DSM 24738</strain>
    </source>
</reference>
<evidence type="ECO:0000256" key="3">
    <source>
        <dbReference type="ARBA" id="ARBA00022617"/>
    </source>
</evidence>
<dbReference type="InterPro" id="IPR001486">
    <property type="entry name" value="Hemoglobin_trunc"/>
</dbReference>
<evidence type="ECO:0000256" key="1">
    <source>
        <dbReference type="ARBA" id="ARBA00009660"/>
    </source>
</evidence>
<gene>
    <name evidence="7" type="ORF">J2Z37_003815</name>
</gene>
<evidence type="ECO:0000256" key="5">
    <source>
        <dbReference type="ARBA" id="ARBA00023004"/>
    </source>
</evidence>
<keyword evidence="4 6" id="KW-0479">Metal-binding</keyword>
<keyword evidence="2 6" id="KW-0813">Transport</keyword>
<accession>A0ABS4GUS1</accession>
<dbReference type="Gene3D" id="1.10.490.10">
    <property type="entry name" value="Globins"/>
    <property type="match status" value="1"/>
</dbReference>
<evidence type="ECO:0000256" key="4">
    <source>
        <dbReference type="ARBA" id="ARBA00022723"/>
    </source>
</evidence>
<keyword evidence="8" id="KW-1185">Reference proteome</keyword>
<dbReference type="Proteomes" id="UP001519343">
    <property type="component" value="Unassembled WGS sequence"/>
</dbReference>
<dbReference type="CDD" id="cd00454">
    <property type="entry name" value="TrHb1_N"/>
    <property type="match status" value="1"/>
</dbReference>
<comment type="similarity">
    <text evidence="1 6">Belongs to the truncated hemoglobin family. Group I subfamily.</text>
</comment>
<keyword evidence="6" id="KW-0561">Oxygen transport</keyword>
<dbReference type="SUPFAM" id="SSF46458">
    <property type="entry name" value="Globin-like"/>
    <property type="match status" value="1"/>
</dbReference>
<evidence type="ECO:0000313" key="8">
    <source>
        <dbReference type="Proteomes" id="UP001519343"/>
    </source>
</evidence>
<dbReference type="Pfam" id="PF01152">
    <property type="entry name" value="Bac_globin"/>
    <property type="match status" value="1"/>
</dbReference>
<evidence type="ECO:0000256" key="6">
    <source>
        <dbReference type="PIRNR" id="PIRNR002030"/>
    </source>
</evidence>
<proteinExistence type="inferred from homology"/>
<evidence type="ECO:0000256" key="2">
    <source>
        <dbReference type="ARBA" id="ARBA00022448"/>
    </source>
</evidence>
<dbReference type="InterPro" id="IPR009050">
    <property type="entry name" value="Globin-like_sf"/>
</dbReference>
<dbReference type="PIRSF" id="PIRSF002030">
    <property type="entry name" value="Globin_Protozoa/Cyanobacteria"/>
    <property type="match status" value="1"/>
</dbReference>
<dbReference type="RefSeq" id="WP_209811810.1">
    <property type="nucleotide sequence ID" value="NZ_JAGGKT010000013.1"/>
</dbReference>
<evidence type="ECO:0000313" key="7">
    <source>
        <dbReference type="EMBL" id="MBP1933802.1"/>
    </source>
</evidence>
<name>A0ABS4GUS1_9BACL</name>
<dbReference type="InterPro" id="IPR012292">
    <property type="entry name" value="Globin/Proto"/>
</dbReference>
<organism evidence="7 8">
    <name type="scientific">Ammoniphilus resinae</name>
    <dbReference type="NCBI Taxonomy" id="861532"/>
    <lineage>
        <taxon>Bacteria</taxon>
        <taxon>Bacillati</taxon>
        <taxon>Bacillota</taxon>
        <taxon>Bacilli</taxon>
        <taxon>Bacillales</taxon>
        <taxon>Paenibacillaceae</taxon>
        <taxon>Aneurinibacillus group</taxon>
        <taxon>Ammoniphilus</taxon>
    </lineage>
</organism>
<keyword evidence="3 6" id="KW-0349">Heme</keyword>
<comment type="cofactor">
    <cofactor evidence="6">
        <name>heme</name>
        <dbReference type="ChEBI" id="CHEBI:30413"/>
    </cofactor>
</comment>
<sequence length="121" mass="13609">MPQTLTTYEKIGGEDAIRKVVDYFYELVLADDTVNQFFLNTDMEKQRSHQTKFISFALGGPHQYSGLSMEKAHEGMNLQPVHFQAIVNHLHDALAHFNVSESDISEALAKVGSLKDSILNK</sequence>
<keyword evidence="5 6" id="KW-0408">Iron</keyword>
<protein>
    <recommendedName>
        <fullName evidence="6">Group 1 truncated hemoglobin</fullName>
    </recommendedName>
</protein>
<comment type="caution">
    <text evidence="7">The sequence shown here is derived from an EMBL/GenBank/DDBJ whole genome shotgun (WGS) entry which is preliminary data.</text>
</comment>
<dbReference type="InterPro" id="IPR016339">
    <property type="entry name" value="Hemoglobin_trunc_I"/>
</dbReference>